<evidence type="ECO:0000313" key="1">
    <source>
        <dbReference type="EMBL" id="GBH22408.1"/>
    </source>
</evidence>
<organism evidence="1">
    <name type="scientific">viral metagenome</name>
    <dbReference type="NCBI Taxonomy" id="1070528"/>
    <lineage>
        <taxon>unclassified sequences</taxon>
        <taxon>metagenomes</taxon>
        <taxon>organismal metagenomes</taxon>
    </lineage>
</organism>
<comment type="caution">
    <text evidence="1">The sequence shown here is derived from an EMBL/GenBank/DDBJ whole genome shotgun (WGS) entry which is preliminary data.</text>
</comment>
<reference evidence="1" key="1">
    <citation type="submission" date="2017-04" db="EMBL/GenBank/DDBJ databases">
        <title>Unveiling RNA virosphere associated with marine microorganisms.</title>
        <authorList>
            <person name="Urayama S."/>
            <person name="Takaki Y."/>
            <person name="Nishi S."/>
            <person name="Yoshida Y."/>
            <person name="Deguchi S."/>
            <person name="Takai K."/>
            <person name="Nunoura T."/>
        </authorList>
    </citation>
    <scope>NUCLEOTIDE SEQUENCE</scope>
</reference>
<sequence>MARFPSVVKGPEGLIPGRLHALILSTTPLSREYVRIENVMIDKNIRDYGVPILNAIKDRGYTHISLFNDNMVFGRSWEMSAAKLLLDIPGVFSGTVEDYKSPNVFKFGIVPGIDVKKEVYKNVITV</sequence>
<proteinExistence type="predicted"/>
<protein>
    <submittedName>
        <fullName evidence="1">Uncharacterized protein</fullName>
    </submittedName>
</protein>
<dbReference type="EMBL" id="BDQC01000175">
    <property type="protein sequence ID" value="GBH22584.1"/>
    <property type="molecule type" value="Genomic_RNA"/>
</dbReference>
<dbReference type="EMBL" id="BDQB01000270">
    <property type="protein sequence ID" value="GBH22408.1"/>
    <property type="molecule type" value="Genomic_RNA"/>
</dbReference>
<dbReference type="AlphaFoldDB" id="A0A2V0RIB8"/>
<name>A0A2V0RIB8_9ZZZZ</name>
<accession>A0A2V0RIB8</accession>